<dbReference type="Pfam" id="PF18185">
    <property type="entry name" value="STALD"/>
    <property type="match status" value="1"/>
</dbReference>
<dbReference type="AlphaFoldDB" id="A0A1R7QD55"/>
<feature type="domain" description="Deacetylase sirtuin-type" evidence="10">
    <location>
        <begin position="1"/>
        <end position="261"/>
    </location>
</feature>
<evidence type="ECO:0000259" key="10">
    <source>
        <dbReference type="PROSITE" id="PS50305"/>
    </source>
</evidence>
<organism evidence="11 12">
    <name type="scientific">Acinetobacter johnsonii</name>
    <dbReference type="NCBI Taxonomy" id="40214"/>
    <lineage>
        <taxon>Bacteria</taxon>
        <taxon>Pseudomonadati</taxon>
        <taxon>Pseudomonadota</taxon>
        <taxon>Gammaproteobacteria</taxon>
        <taxon>Moraxellales</taxon>
        <taxon>Moraxellaceae</taxon>
        <taxon>Acinetobacter</taxon>
    </lineage>
</organism>
<evidence type="ECO:0000256" key="7">
    <source>
        <dbReference type="ARBA" id="ARBA00047575"/>
    </source>
</evidence>
<evidence type="ECO:0000256" key="6">
    <source>
        <dbReference type="ARBA" id="ARBA00035033"/>
    </source>
</evidence>
<dbReference type="SUPFAM" id="SSF52467">
    <property type="entry name" value="DHS-like NAD/FAD-binding domain"/>
    <property type="match status" value="1"/>
</dbReference>
<evidence type="ECO:0000256" key="9">
    <source>
        <dbReference type="SAM" id="Coils"/>
    </source>
</evidence>
<dbReference type="PROSITE" id="PS50305">
    <property type="entry name" value="SIRTUIN"/>
    <property type="match status" value="1"/>
</dbReference>
<reference evidence="11 12" key="1">
    <citation type="submission" date="2017-02" db="EMBL/GenBank/DDBJ databases">
        <authorList>
            <person name="Peterson S.W."/>
        </authorList>
    </citation>
    <scope>NUCLEOTIDE SEQUENCE [LARGE SCALE GENOMIC DNA]</scope>
    <source>
        <strain evidence="11">C6</strain>
    </source>
</reference>
<sequence length="471" mass="53879">MVTKANLIRNLVKELQADNLAIFAGAGLSKPAGFVDWKNLLREVAEELELDIDKEESDLVALAQYHVNSKRNRTKINQLIIEEFSKNIEVTENHRILARLPINTFWTTNYDNLIEKSLDNAKKVVDVKHDPEQLLTSPKRRDAVVYKMHGDYQHPKDAVIIKDDYERYALKRNEFYIALRGDLLTKKFLFLGFSFADPNIDYILGRIRASYTENHQTHYCILRRVQKLLGEDLADFEYREKKQKYFIEDLQRVGVETLLVKEYSEITDILKEVESAFKKRTIFISGAAHDFSPYSKEEVEKFIFELSKEIIKLDFRIVTGFGLGIGSSVIAGAIEELLLSGKRITEDELILRPFPQTTSGEKNLLELWNAYRNDMISFAGISLFIFGNKLDQKTGEVINSNGMVDEFEISKANNCVLIPVGATGSMSKKLAEKVIEDKLQPTISLESITNEIADLDVLKKNILDILKSLKK</sequence>
<dbReference type="EC" id="3.2.2.5" evidence="4"/>
<evidence type="ECO:0000256" key="2">
    <source>
        <dbReference type="ARBA" id="ARBA00023027"/>
    </source>
</evidence>
<accession>A0A1R7QD55</accession>
<proteinExistence type="inferred from homology"/>
<evidence type="ECO:0000313" key="11">
    <source>
        <dbReference type="EMBL" id="SJX22204.1"/>
    </source>
</evidence>
<comment type="similarity">
    <text evidence="5">Belongs to the soluble Thoeris ThsA family.</text>
</comment>
<comment type="caution">
    <text evidence="8">Lacks conserved residue(s) required for the propagation of feature annotation.</text>
</comment>
<keyword evidence="1" id="KW-0378">Hydrolase</keyword>
<evidence type="ECO:0000256" key="8">
    <source>
        <dbReference type="PROSITE-ProRule" id="PRU00236"/>
    </source>
</evidence>
<dbReference type="InterPro" id="IPR041486">
    <property type="entry name" value="ThsA_STALD"/>
</dbReference>
<dbReference type="InterPro" id="IPR026590">
    <property type="entry name" value="Ssirtuin_cat_dom"/>
</dbReference>
<keyword evidence="9" id="KW-0175">Coiled coil</keyword>
<dbReference type="Pfam" id="PF13289">
    <property type="entry name" value="SIR2_2"/>
    <property type="match status" value="1"/>
</dbReference>
<feature type="coiled-coil region" evidence="9">
    <location>
        <begin position="38"/>
        <end position="65"/>
    </location>
</feature>
<dbReference type="EMBL" id="FUUY01000005">
    <property type="protein sequence ID" value="SJX22204.1"/>
    <property type="molecule type" value="Genomic_DNA"/>
</dbReference>
<dbReference type="CDD" id="cd01406">
    <property type="entry name" value="SIR2-like"/>
    <property type="match status" value="1"/>
</dbReference>
<comment type="catalytic activity">
    <reaction evidence="7">
        <text>NAD(+) + H2O = ADP-D-ribose + nicotinamide + H(+)</text>
        <dbReference type="Rhea" id="RHEA:16301"/>
        <dbReference type="ChEBI" id="CHEBI:15377"/>
        <dbReference type="ChEBI" id="CHEBI:15378"/>
        <dbReference type="ChEBI" id="CHEBI:17154"/>
        <dbReference type="ChEBI" id="CHEBI:57540"/>
        <dbReference type="ChEBI" id="CHEBI:57967"/>
        <dbReference type="EC" id="3.2.2.5"/>
    </reaction>
    <physiologicalReaction direction="left-to-right" evidence="7">
        <dbReference type="Rhea" id="RHEA:16302"/>
    </physiologicalReaction>
</comment>
<dbReference type="RefSeq" id="WP_087012638.1">
    <property type="nucleotide sequence ID" value="NZ_FUUY01000005.1"/>
</dbReference>
<evidence type="ECO:0000256" key="1">
    <source>
        <dbReference type="ARBA" id="ARBA00022801"/>
    </source>
</evidence>
<name>A0A1R7QD55_ACIJO</name>
<dbReference type="InterPro" id="IPR029035">
    <property type="entry name" value="DHS-like_NAD/FAD-binding_dom"/>
</dbReference>
<gene>
    <name evidence="11" type="ORF">ACNJC6_01836</name>
</gene>
<keyword evidence="2" id="KW-0520">NAD</keyword>
<evidence type="ECO:0000313" key="12">
    <source>
        <dbReference type="Proteomes" id="UP000196240"/>
    </source>
</evidence>
<dbReference type="Proteomes" id="UP000196240">
    <property type="component" value="Unassembled WGS sequence"/>
</dbReference>
<evidence type="ECO:0000256" key="4">
    <source>
        <dbReference type="ARBA" id="ARBA00034327"/>
    </source>
</evidence>
<evidence type="ECO:0000256" key="5">
    <source>
        <dbReference type="ARBA" id="ARBA00035014"/>
    </source>
</evidence>
<dbReference type="GO" id="GO:0051607">
    <property type="term" value="P:defense response to virus"/>
    <property type="evidence" value="ECO:0007669"/>
    <property type="project" value="UniProtKB-KW"/>
</dbReference>
<dbReference type="GO" id="GO:0003953">
    <property type="term" value="F:NAD+ nucleosidase activity"/>
    <property type="evidence" value="ECO:0007669"/>
    <property type="project" value="UniProtKB-EC"/>
</dbReference>
<protein>
    <recommendedName>
        <fullName evidence="6">NAD(+) hydrolase ThsA</fullName>
        <ecNumber evidence="4">3.2.2.5</ecNumber>
    </recommendedName>
</protein>
<keyword evidence="3" id="KW-0051">Antiviral defense</keyword>
<evidence type="ECO:0000256" key="3">
    <source>
        <dbReference type="ARBA" id="ARBA00023118"/>
    </source>
</evidence>